<dbReference type="EMBL" id="REFY01000004">
    <property type="protein sequence ID" value="RQG88906.1"/>
    <property type="molecule type" value="Genomic_DNA"/>
</dbReference>
<evidence type="ECO:0000313" key="2">
    <source>
        <dbReference type="Proteomes" id="UP000273828"/>
    </source>
</evidence>
<sequence length="288" mass="32407">MTVLDQDTRKGIYSLLKKKTSVEDVNEIRRLSYEWKNGSFCDEGQTLERIYDSFLDIDRPLRGNGGELAGRPSRGNEDTVLEVMYRLSSHYINSHNGVSEVYRGVNTYDGMIEAVLDALNPERNSTNLDLTKLSNFTLDRGTADYHGLVVVRVDLEPKQAAIAADFFLPYSETDHTEIPAADEISKNEGEIRLIGDTVPDITTSKITVKDGRKPISLLFDPANQNTIEEHDYAAGIIKKVADENEVIPDAAIDAVESWFFNYFQKDPNKALNIKAQVEQVLDRSIHLH</sequence>
<dbReference type="AlphaFoldDB" id="A0A3N6M6H0"/>
<accession>A0A3N6M6H0</accession>
<comment type="caution">
    <text evidence="1">The sequence shown here is derived from an EMBL/GenBank/DDBJ whole genome shotgun (WGS) entry which is preliminary data.</text>
</comment>
<keyword evidence="2" id="KW-1185">Reference proteome</keyword>
<gene>
    <name evidence="1" type="ORF">EA462_10960</name>
</gene>
<dbReference type="Proteomes" id="UP000273828">
    <property type="component" value="Unassembled WGS sequence"/>
</dbReference>
<proteinExistence type="predicted"/>
<name>A0A3N6M6H0_9EURY</name>
<protein>
    <submittedName>
        <fullName evidence="1">Uncharacterized protein</fullName>
    </submittedName>
</protein>
<evidence type="ECO:0000313" key="1">
    <source>
        <dbReference type="EMBL" id="RQG88906.1"/>
    </source>
</evidence>
<organism evidence="1 2">
    <name type="scientific">Natrarchaeobius halalkaliphilus</name>
    <dbReference type="NCBI Taxonomy" id="1679091"/>
    <lineage>
        <taxon>Archaea</taxon>
        <taxon>Methanobacteriati</taxon>
        <taxon>Methanobacteriota</taxon>
        <taxon>Stenosarchaea group</taxon>
        <taxon>Halobacteria</taxon>
        <taxon>Halobacteriales</taxon>
        <taxon>Natrialbaceae</taxon>
        <taxon>Natrarchaeobius</taxon>
    </lineage>
</organism>
<reference evidence="1 2" key="1">
    <citation type="submission" date="2018-10" db="EMBL/GenBank/DDBJ databases">
        <title>Natrarchaeobius chitinivorans gen. nov., sp. nov., and Natrarchaeobius haloalkaliphilus sp. nov., alkaliphilic, chitin-utilizing haloarchaea from hypersaline alkaline lakes.</title>
        <authorList>
            <person name="Sorokin D.Y."/>
            <person name="Elcheninov A.G."/>
            <person name="Kostrikina N.A."/>
            <person name="Bale N.J."/>
            <person name="Sinninghe Damste J.S."/>
            <person name="Khijniak T.V."/>
            <person name="Kublanov I.V."/>
            <person name="Toshchakov S.V."/>
        </authorList>
    </citation>
    <scope>NUCLEOTIDE SEQUENCE [LARGE SCALE GENOMIC DNA]</scope>
    <source>
        <strain evidence="1 2">AArcht-Sl</strain>
    </source>
</reference>